<sequence length="193" mass="21788">MPGRTEQHAVTSFLDPLRKAVSVLAGHNQITVSRRGTYRKGLLYAWELNSGAGTSWADVGTFTASMNFEIVDTDPARHDTGEGPFRVTTRGYWYTFRDPNGTHLWRMHWHPEGNSSVTGPHLHRPPDLKRHWSTPRLSFETAIEWCVTSGAPTSCDSVEMADRLIETESAYKLYGSWQQTSDPGYPYSTKPSR</sequence>
<evidence type="ECO:0000313" key="2">
    <source>
        <dbReference type="Proteomes" id="UP000194360"/>
    </source>
</evidence>
<gene>
    <name evidence="1" type="ORF">BG845_01899</name>
</gene>
<name>A0A1Y2N355_PSEAH</name>
<dbReference type="Proteomes" id="UP000194360">
    <property type="component" value="Unassembled WGS sequence"/>
</dbReference>
<dbReference type="EMBL" id="MIGB01000007">
    <property type="protein sequence ID" value="OSY41870.1"/>
    <property type="molecule type" value="Genomic_DNA"/>
</dbReference>
<comment type="caution">
    <text evidence="1">The sequence shown here is derived from an EMBL/GenBank/DDBJ whole genome shotgun (WGS) entry which is preliminary data.</text>
</comment>
<accession>A0A1Y2N355</accession>
<evidence type="ECO:0000313" key="1">
    <source>
        <dbReference type="EMBL" id="OSY41870.1"/>
    </source>
</evidence>
<dbReference type="OrthoDB" id="3688655at2"/>
<protein>
    <submittedName>
        <fullName evidence="1">Uncharacterized protein</fullName>
    </submittedName>
</protein>
<dbReference type="RefSeq" id="WP_085912175.1">
    <property type="nucleotide sequence ID" value="NZ_AP018920.1"/>
</dbReference>
<dbReference type="AlphaFoldDB" id="A0A1Y2N355"/>
<keyword evidence="2" id="KW-1185">Reference proteome</keyword>
<proteinExistence type="predicted"/>
<reference evidence="1 2" key="1">
    <citation type="submission" date="2016-09" db="EMBL/GenBank/DDBJ databases">
        <title>Pseudonocardia autotrophica DSM535, a candidate organism with high potential of specific P450 cytochromes.</title>
        <authorList>
            <person name="Grumaz C."/>
            <person name="Vainshtein Y."/>
            <person name="Kirstahler P."/>
            <person name="Sohn K."/>
        </authorList>
    </citation>
    <scope>NUCLEOTIDE SEQUENCE [LARGE SCALE GENOMIC DNA]</scope>
    <source>
        <strain evidence="1 2">DSM 535</strain>
    </source>
</reference>
<organism evidence="1 2">
    <name type="scientific">Pseudonocardia autotrophica</name>
    <name type="common">Amycolata autotrophica</name>
    <name type="synonym">Nocardia autotrophica</name>
    <dbReference type="NCBI Taxonomy" id="2074"/>
    <lineage>
        <taxon>Bacteria</taxon>
        <taxon>Bacillati</taxon>
        <taxon>Actinomycetota</taxon>
        <taxon>Actinomycetes</taxon>
        <taxon>Pseudonocardiales</taxon>
        <taxon>Pseudonocardiaceae</taxon>
        <taxon>Pseudonocardia</taxon>
    </lineage>
</organism>